<comment type="caution">
    <text evidence="2">The sequence shown here is derived from an EMBL/GenBank/DDBJ whole genome shotgun (WGS) entry which is preliminary data.</text>
</comment>
<feature type="region of interest" description="Disordered" evidence="1">
    <location>
        <begin position="1"/>
        <end position="55"/>
    </location>
</feature>
<feature type="compositionally biased region" description="Basic and acidic residues" evidence="1">
    <location>
        <begin position="24"/>
        <end position="42"/>
    </location>
</feature>
<evidence type="ECO:0000313" key="3">
    <source>
        <dbReference type="Proteomes" id="UP000620104"/>
    </source>
</evidence>
<name>A0A8H3TUA6_9TREE</name>
<dbReference type="OrthoDB" id="2162994at2759"/>
<keyword evidence="3" id="KW-1185">Reference proteome</keyword>
<feature type="compositionally biased region" description="Low complexity" evidence="1">
    <location>
        <begin position="605"/>
        <end position="615"/>
    </location>
</feature>
<protein>
    <submittedName>
        <fullName evidence="2">Uncharacterized protein</fullName>
    </submittedName>
</protein>
<feature type="region of interest" description="Disordered" evidence="1">
    <location>
        <begin position="90"/>
        <end position="111"/>
    </location>
</feature>
<feature type="region of interest" description="Disordered" evidence="1">
    <location>
        <begin position="549"/>
        <end position="654"/>
    </location>
</feature>
<dbReference type="Proteomes" id="UP000620104">
    <property type="component" value="Unassembled WGS sequence"/>
</dbReference>
<gene>
    <name evidence="2" type="ORF">NliqN6_4078</name>
</gene>
<feature type="region of interest" description="Disordered" evidence="1">
    <location>
        <begin position="416"/>
        <end position="473"/>
    </location>
</feature>
<feature type="compositionally biased region" description="Basic and acidic residues" evidence="1">
    <location>
        <begin position="99"/>
        <end position="111"/>
    </location>
</feature>
<sequence length="654" mass="71613">MSTKAPRPYVSSTLQRVALPTTEKPQRWDGAGHELDHSDQRVAEATQESSGKRTTEDATALLSIKESLVLLQSLQQTRQHHVQELFPVFTTSQGSRPQGQEKCREEENSPPKHDIKLIGRCGLEVGPVSFQDISLYECRFLEYQHPAQTSHPSPSKTMGRKEAEMNIRNQIVPSVTTRITELSEKLPWLQQLLRACQVQPGAKDQDLKKLGDVVDHIAAGIPLPPTPPDGSAPFIPSLPRKSSIIRPQTAGRCWRVDRKKAPLFLLSFKENPTTKFLIPVQLSLMEFCQLKTTAVPLQSRTIDRQIAPETMDLVITMFLPCRGWGRFEKTPDLTRSYRTVTTRRIKAHSYGESASQDKMLRPLPADPKSDFGPIGGISIPAGMLEPVEISLTGLTQNISTRVRALATEIENFDSQAHAAAPVSKRDGVRNTSAQTAANGSGSIDNGRLQSRLSGTSVASSSQGQRTISPTATTEAWATAVNRSGLEHISQGSRRFRQGDAQGFDEDRVSSTPPAASGLDRPLGDIPWKAQLFERLLKRVPKRAFLQCRRSPPPLSAQHDTANANNPSTPVLTDLTQKGRNGMTSRSGLNGPHGSIGSRKRKAPESETTIPETTITLDSLEQSILKRTATPTATAVTSQPARSPAKHPRPTTASD</sequence>
<reference evidence="2" key="1">
    <citation type="submission" date="2020-07" db="EMBL/GenBank/DDBJ databases">
        <title>Draft Genome Sequence of a Deep-Sea Yeast, Naganishia (Cryptococcus) liquefaciens strain N6.</title>
        <authorList>
            <person name="Han Y.W."/>
            <person name="Kajitani R."/>
            <person name="Morimoto H."/>
            <person name="Parhat M."/>
            <person name="Tsubouchi H."/>
            <person name="Bakenova O."/>
            <person name="Ogata M."/>
            <person name="Argunhan B."/>
            <person name="Aoki R."/>
            <person name="Kajiwara S."/>
            <person name="Itoh T."/>
            <person name="Iwasaki H."/>
        </authorList>
    </citation>
    <scope>NUCLEOTIDE SEQUENCE</scope>
    <source>
        <strain evidence="2">N6</strain>
    </source>
</reference>
<dbReference type="EMBL" id="BLZA01000023">
    <property type="protein sequence ID" value="GHJ87676.1"/>
    <property type="molecule type" value="Genomic_DNA"/>
</dbReference>
<feature type="compositionally biased region" description="Polar residues" evidence="1">
    <location>
        <begin position="429"/>
        <end position="473"/>
    </location>
</feature>
<feature type="compositionally biased region" description="Polar residues" evidence="1">
    <location>
        <begin position="628"/>
        <end position="640"/>
    </location>
</feature>
<accession>A0A8H3TUA6</accession>
<evidence type="ECO:0000256" key="1">
    <source>
        <dbReference type="SAM" id="MobiDB-lite"/>
    </source>
</evidence>
<feature type="region of interest" description="Disordered" evidence="1">
    <location>
        <begin position="497"/>
        <end position="522"/>
    </location>
</feature>
<evidence type="ECO:0000313" key="2">
    <source>
        <dbReference type="EMBL" id="GHJ87676.1"/>
    </source>
</evidence>
<proteinExistence type="predicted"/>
<feature type="compositionally biased region" description="Polar residues" evidence="1">
    <location>
        <begin position="557"/>
        <end position="587"/>
    </location>
</feature>
<dbReference type="AlphaFoldDB" id="A0A8H3TUA6"/>
<organism evidence="2 3">
    <name type="scientific">Naganishia liquefaciens</name>
    <dbReference type="NCBI Taxonomy" id="104408"/>
    <lineage>
        <taxon>Eukaryota</taxon>
        <taxon>Fungi</taxon>
        <taxon>Dikarya</taxon>
        <taxon>Basidiomycota</taxon>
        <taxon>Agaricomycotina</taxon>
        <taxon>Tremellomycetes</taxon>
        <taxon>Filobasidiales</taxon>
        <taxon>Filobasidiaceae</taxon>
        <taxon>Naganishia</taxon>
    </lineage>
</organism>